<dbReference type="OrthoDB" id="593981at2"/>
<dbReference type="Pfam" id="PF09952">
    <property type="entry name" value="AbiEi_2"/>
    <property type="match status" value="1"/>
</dbReference>
<keyword evidence="2" id="KW-1185">Reference proteome</keyword>
<protein>
    <submittedName>
        <fullName evidence="1">Uncharacterized protein</fullName>
    </submittedName>
</protein>
<sequence>MNKGEIIQIALNQLKEKAGIHGTYDPHNNEGTDGQLVIHLKNQDLHLNILIKSELRPYNLPEQLGNKLIDLLVVDKLYPVIKNELRNKHIGYLDTVGNLYIENGDTVIWLEGNKPAIEHKKSANRAFTKTGLKAVFYFLWKKEAINYPYRKIAADTKISLGNIPQIIEGLKEGGYILEIDEKRLYIKNQRALLDRWIEGYREVLKPTLHIGDYRIKNDDLNMLEATLFPYKETMVIGGEAAAEHLTKYLQAEIVTLYTTMPKMELMYTLRLIPEKEGRLQIFEKFWHDDTNIDDLFAPTLLVYADLVITDEPRCLETAAIIYDKYLKNEFGEY</sequence>
<dbReference type="EMBL" id="WRXO01000002">
    <property type="protein sequence ID" value="MVT41230.1"/>
    <property type="molecule type" value="Genomic_DNA"/>
</dbReference>
<comment type="caution">
    <text evidence="1">The sequence shown here is derived from an EMBL/GenBank/DDBJ whole genome shotgun (WGS) entry which is preliminary data.</text>
</comment>
<reference evidence="1 2" key="1">
    <citation type="submission" date="2019-12" db="EMBL/GenBank/DDBJ databases">
        <title>The draft genomic sequence of strain Chitinophaga oryziterrae JCM 16595.</title>
        <authorList>
            <person name="Zhang X."/>
        </authorList>
    </citation>
    <scope>NUCLEOTIDE SEQUENCE [LARGE SCALE GENOMIC DNA]</scope>
    <source>
        <strain evidence="1 2">JCM 16595</strain>
    </source>
</reference>
<evidence type="ECO:0000313" key="1">
    <source>
        <dbReference type="EMBL" id="MVT41230.1"/>
    </source>
</evidence>
<dbReference type="Proteomes" id="UP000468388">
    <property type="component" value="Unassembled WGS sequence"/>
</dbReference>
<dbReference type="AlphaFoldDB" id="A0A6N8J7P0"/>
<dbReference type="RefSeq" id="WP_157299838.1">
    <property type="nucleotide sequence ID" value="NZ_BAAAZB010000007.1"/>
</dbReference>
<dbReference type="InterPro" id="IPR019238">
    <property type="entry name" value="AbiEi_2"/>
</dbReference>
<accession>A0A6N8J7P0</accession>
<proteinExistence type="predicted"/>
<name>A0A6N8J7P0_9BACT</name>
<evidence type="ECO:0000313" key="2">
    <source>
        <dbReference type="Proteomes" id="UP000468388"/>
    </source>
</evidence>
<gene>
    <name evidence="1" type="ORF">GO495_11605</name>
</gene>
<organism evidence="1 2">
    <name type="scientific">Chitinophaga oryziterrae</name>
    <dbReference type="NCBI Taxonomy" id="1031224"/>
    <lineage>
        <taxon>Bacteria</taxon>
        <taxon>Pseudomonadati</taxon>
        <taxon>Bacteroidota</taxon>
        <taxon>Chitinophagia</taxon>
        <taxon>Chitinophagales</taxon>
        <taxon>Chitinophagaceae</taxon>
        <taxon>Chitinophaga</taxon>
    </lineage>
</organism>